<proteinExistence type="predicted"/>
<dbReference type="EMBL" id="JYMX02000008">
    <property type="protein sequence ID" value="MCW3712063.1"/>
    <property type="molecule type" value="Genomic_DNA"/>
</dbReference>
<gene>
    <name evidence="1" type="ORF">UE95_012275</name>
</gene>
<reference evidence="1 2" key="1">
    <citation type="journal article" date="2017" name="Front. Microbiol.">
        <title>Genomics reveals a unique clone of Burkholderia cenocepacia harbouring an actively excising novel genomic island.</title>
        <authorList>
            <person name="Patil P."/>
            <person name="Mali S."/>
            <person name="Midha S."/>
            <person name="Gautam V."/>
            <person name="Dash L."/>
            <person name="Kumar S."/>
            <person name="Shastri J."/>
            <person name="Singhal L."/>
            <person name="Patil P.B."/>
        </authorList>
    </citation>
    <scope>NUCLEOTIDE SEQUENCE [LARGE SCALE GENOMIC DNA]</scope>
    <source>
        <strain evidence="1 2">BC-19</strain>
    </source>
</reference>
<name>A0ABD4UCB4_9BURK</name>
<dbReference type="RefSeq" id="WP_143262294.1">
    <property type="nucleotide sequence ID" value="NZ_JYMX02000008.1"/>
</dbReference>
<accession>A0ABD4UCB4</accession>
<sequence length="70" mass="8133">MTTTTAPLLYVSEDVGYFFFPHFNLKDLSIVCAYKTNKKLSKAVVQGFTNSLDNLEKYDTRFERIESKEE</sequence>
<evidence type="ECO:0008006" key="3">
    <source>
        <dbReference type="Google" id="ProtNLM"/>
    </source>
</evidence>
<comment type="caution">
    <text evidence="1">The sequence shown here is derived from an EMBL/GenBank/DDBJ whole genome shotgun (WGS) entry which is preliminary data.</text>
</comment>
<evidence type="ECO:0000313" key="1">
    <source>
        <dbReference type="EMBL" id="MCW3712063.1"/>
    </source>
</evidence>
<dbReference type="Proteomes" id="UP000191686">
    <property type="component" value="Unassembled WGS sequence"/>
</dbReference>
<evidence type="ECO:0000313" key="2">
    <source>
        <dbReference type="Proteomes" id="UP000191686"/>
    </source>
</evidence>
<protein>
    <recommendedName>
        <fullName evidence="3">LysR family transcriptional regulator</fullName>
    </recommendedName>
</protein>
<reference evidence="1 2" key="2">
    <citation type="journal article" date="2017" name="Front. Microbiol.">
        <title>Genomics Reveals a Unique Clone of Burkholderia cenocepacia Harboring an Actively Excising Novel Genomic Island.</title>
        <authorList>
            <person name="Patil P.P."/>
            <person name="Mali S."/>
            <person name="Midha S."/>
            <person name="Gautam V."/>
            <person name="Dash L."/>
            <person name="Kumar S."/>
            <person name="Shastri J."/>
            <person name="Singhal L."/>
            <person name="Patil P.B."/>
        </authorList>
    </citation>
    <scope>NUCLEOTIDE SEQUENCE [LARGE SCALE GENOMIC DNA]</scope>
    <source>
        <strain evidence="1 2">BC-19</strain>
    </source>
</reference>
<organism evidence="1 2">
    <name type="scientific">Burkholderia cenocepacia</name>
    <dbReference type="NCBI Taxonomy" id="95486"/>
    <lineage>
        <taxon>Bacteria</taxon>
        <taxon>Pseudomonadati</taxon>
        <taxon>Pseudomonadota</taxon>
        <taxon>Betaproteobacteria</taxon>
        <taxon>Burkholderiales</taxon>
        <taxon>Burkholderiaceae</taxon>
        <taxon>Burkholderia</taxon>
        <taxon>Burkholderia cepacia complex</taxon>
    </lineage>
</organism>
<dbReference type="AlphaFoldDB" id="A0ABD4UCB4"/>